<evidence type="ECO:0000259" key="7">
    <source>
        <dbReference type="Pfam" id="PF01676"/>
    </source>
</evidence>
<dbReference type="SUPFAM" id="SSF53649">
    <property type="entry name" value="Alkaline phosphatase-like"/>
    <property type="match status" value="1"/>
</dbReference>
<dbReference type="EMBL" id="LSZW01000065">
    <property type="protein sequence ID" value="KXK64257.1"/>
    <property type="molecule type" value="Genomic_DNA"/>
</dbReference>
<dbReference type="Gene3D" id="3.40.720.10">
    <property type="entry name" value="Alkaline Phosphatase, subunit A"/>
    <property type="match status" value="2"/>
</dbReference>
<evidence type="ECO:0000256" key="1">
    <source>
        <dbReference type="ARBA" id="ARBA00000370"/>
    </source>
</evidence>
<dbReference type="AlphaFoldDB" id="A0A136Q0U6"/>
<dbReference type="InterPro" id="IPR006124">
    <property type="entry name" value="Metalloenzyme"/>
</dbReference>
<dbReference type="GO" id="GO:0046872">
    <property type="term" value="F:metal ion binding"/>
    <property type="evidence" value="ECO:0007669"/>
    <property type="project" value="InterPro"/>
</dbReference>
<dbReference type="Pfam" id="PF10143">
    <property type="entry name" value="PhosphMutase"/>
    <property type="match status" value="1"/>
</dbReference>
<keyword evidence="6" id="KW-0413">Isomerase</keyword>
<evidence type="ECO:0000256" key="4">
    <source>
        <dbReference type="ARBA" id="ARBA00005524"/>
    </source>
</evidence>
<evidence type="ECO:0000256" key="6">
    <source>
        <dbReference type="ARBA" id="ARBA00023235"/>
    </source>
</evidence>
<evidence type="ECO:0000256" key="2">
    <source>
        <dbReference type="ARBA" id="ARBA00002315"/>
    </source>
</evidence>
<dbReference type="PANTHER" id="PTHR31209:SF0">
    <property type="entry name" value="METALLOENZYME DOMAIN-CONTAINING PROTEIN"/>
    <property type="match status" value="1"/>
</dbReference>
<dbReference type="InterPro" id="IPR017850">
    <property type="entry name" value="Alkaline_phosphatase_core_sf"/>
</dbReference>
<dbReference type="Proteomes" id="UP000070366">
    <property type="component" value="Unassembled WGS sequence"/>
</dbReference>
<keyword evidence="5" id="KW-0324">Glycolysis</keyword>
<dbReference type="PANTHER" id="PTHR31209">
    <property type="entry name" value="COFACTOR-INDEPENDENT PHOSPHOGLYCERATE MUTASE"/>
    <property type="match status" value="1"/>
</dbReference>
<dbReference type="STRING" id="626937.HMPREF3293_02901"/>
<dbReference type="GO" id="GO:0004619">
    <property type="term" value="F:phosphoglycerate mutase activity"/>
    <property type="evidence" value="ECO:0007669"/>
    <property type="project" value="UniProtKB-EC"/>
</dbReference>
<dbReference type="OrthoDB" id="9804453at2"/>
<dbReference type="Pfam" id="PF01676">
    <property type="entry name" value="Metalloenzyme"/>
    <property type="match status" value="1"/>
</dbReference>
<evidence type="ECO:0000313" key="9">
    <source>
        <dbReference type="Proteomes" id="UP000070366"/>
    </source>
</evidence>
<comment type="function">
    <text evidence="2">Catalyzes the interconversion of 2-phosphoglycerate and 3-phosphoglycerate.</text>
</comment>
<comment type="caution">
    <text evidence="8">The sequence shown here is derived from an EMBL/GenBank/DDBJ whole genome shotgun (WGS) entry which is preliminary data.</text>
</comment>
<evidence type="ECO:0000313" key="8">
    <source>
        <dbReference type="EMBL" id="KXK64257.1"/>
    </source>
</evidence>
<evidence type="ECO:0000256" key="5">
    <source>
        <dbReference type="ARBA" id="ARBA00023152"/>
    </source>
</evidence>
<comment type="catalytic activity">
    <reaction evidence="1">
        <text>(2R)-2-phosphoglycerate = (2R)-3-phosphoglycerate</text>
        <dbReference type="Rhea" id="RHEA:15901"/>
        <dbReference type="ChEBI" id="CHEBI:58272"/>
        <dbReference type="ChEBI" id="CHEBI:58289"/>
        <dbReference type="EC" id="5.4.2.12"/>
    </reaction>
</comment>
<dbReference type="RefSeq" id="WP_066521513.1">
    <property type="nucleotide sequence ID" value="NZ_CABMOF010000005.1"/>
</dbReference>
<feature type="domain" description="Metalloenzyme" evidence="7">
    <location>
        <begin position="4"/>
        <end position="357"/>
    </location>
</feature>
<reference evidence="8 9" key="1">
    <citation type="submission" date="2016-02" db="EMBL/GenBank/DDBJ databases">
        <authorList>
            <person name="Wen L."/>
            <person name="He K."/>
            <person name="Yang H."/>
        </authorList>
    </citation>
    <scope>NUCLEOTIDE SEQUENCE [LARGE SCALE GENOMIC DNA]</scope>
    <source>
        <strain evidence="8 9">DSM 22607</strain>
    </source>
</reference>
<organism evidence="8 9">
    <name type="scientific">Christensenella minuta</name>
    <dbReference type="NCBI Taxonomy" id="626937"/>
    <lineage>
        <taxon>Bacteria</taxon>
        <taxon>Bacillati</taxon>
        <taxon>Bacillota</taxon>
        <taxon>Clostridia</taxon>
        <taxon>Christensenellales</taxon>
        <taxon>Christensenellaceae</taxon>
        <taxon>Christensenella</taxon>
    </lineage>
</organism>
<accession>A0A136Q0U6</accession>
<protein>
    <submittedName>
        <fullName evidence="8">2,3-bisphosphoglycerate-independent phosphoglycerate mutase, form</fullName>
    </submittedName>
</protein>
<proteinExistence type="inferred from homology"/>
<evidence type="ECO:0000256" key="3">
    <source>
        <dbReference type="ARBA" id="ARBA00004921"/>
    </source>
</evidence>
<keyword evidence="9" id="KW-1185">Reference proteome</keyword>
<dbReference type="PATRIC" id="fig|626937.4.peg.2862"/>
<comment type="pathway">
    <text evidence="3">Carbohydrate degradation.</text>
</comment>
<dbReference type="KEGG" id="cmiu:B1H56_02480"/>
<gene>
    <name evidence="8" type="ORF">HMPREF3293_02901</name>
</gene>
<comment type="similarity">
    <text evidence="4">Belongs to the BPG-independent phosphoglycerate mutase family. A-PGAM subfamily.</text>
</comment>
<dbReference type="InterPro" id="IPR004456">
    <property type="entry name" value="Pglycerate_mutase_ApgM"/>
</dbReference>
<sequence>MKKITLVLDGVADRPNAALDGKTPLEYAKTPNLDALYRKALGGTVLTIPEGLEVGSAVANLSLLGFDPYTYRGRSIIEAAGLHLPMNEDDLYIRCNLVTFEGDSFETSRIKSYSAYDIATEVAEPVVRALAEEVFGGEFQLIYCGSFRCTLIVKNGKRLYPVDFMPAHDIIGQDIAPFIRTEGKQAKFFDLMKKSYDFLQEKAIPANGMWMWGASVMPEIKGDTRGRVALSETLLMDGITTIAGLPNIGTKREGRTFEDFLEEKLEKAIGAVREYEDIYVHIQETDDLSHELQPVEKMEAVEAIDRVFLKDFLKNIGEDYTLSVASDHFTFSDTGAHGGEPVPFLFYDSRNEREQDGRFTEQSGRDKQYTITAAELKAMQKQAETER</sequence>
<name>A0A136Q0U6_9FIRM</name>
<dbReference type="GO" id="GO:0006096">
    <property type="term" value="P:glycolytic process"/>
    <property type="evidence" value="ECO:0007669"/>
    <property type="project" value="UniProtKB-KW"/>
</dbReference>